<reference evidence="15" key="2">
    <citation type="journal article" date="2023" name="IMA Fungus">
        <title>Comparative genomic study of the Penicillium genus elucidates a diverse pangenome and 15 lateral gene transfer events.</title>
        <authorList>
            <person name="Petersen C."/>
            <person name="Sorensen T."/>
            <person name="Nielsen M.R."/>
            <person name="Sondergaard T.E."/>
            <person name="Sorensen J.L."/>
            <person name="Fitzpatrick D.A."/>
            <person name="Frisvad J.C."/>
            <person name="Nielsen K.L."/>
        </authorList>
    </citation>
    <scope>NUCLEOTIDE SEQUENCE</scope>
    <source>
        <strain evidence="15">IBT 34128</strain>
    </source>
</reference>
<sequence length="740" mass="82295">MASERDAVYCTLLLSDDYLPGAVVLAHSLRDNGTKAKLVALITPDTLQSATIGELRTVYDELVPVCSIVNGTPANLWLMERPDLIATFTKVELWRLTQYSRIVYIDCDVVALRAPDELLSLETDFAAAPDVGWPDCFNSGVMVFRPNLQDYYALKALAERGISFDGADQGLLNMHFRNWHRLSFTYNCTPSANYQYIPAYRHFQSTISLIHFIGSQKPWNLPRQVVPLESPYNQLLGRWWAIYDKHYSPPFVSTSQPWSGPSPLGGHDISAFEAPTEPILSYPVQTHQAQDEDFAPQHQRWPEPHHVHVDESGSVRFHYEEAQQDEHVPALVSAVSQPSDTSRPQPQHYEEPHNHYPTHHAASSVEVPVLSVVPRYVRGEEHVSTYIPPLPHQPAPISHAPQPKETHQMPPTHPAPSDSERHIHQPQPVAPIPPINEPHQQAPWPEPETPAFEAPKVEWDASREPPPLNSKPEGISLQQKTYIMSEDPNLFQPPPSYPEAPKNMYYQVPETKPEPTKVTQVFPWEHRAPKPTRIFADEHPVPEPSPQDEPVSSPPAQPVPTQALYTRAPYEPPTASWESYTRSNAWDEDPQIQRYIESIQQARCARTQVISGSSTSSTSSHPSVPSSTSTVTGPPSGIRPSIKLTDFPTEVERPSLPVTPAPIRRPADGGTNDGNDASHGALPVAEGVPSQEDWVGITVDVFSHLLRATYLLWESTESPGSARRAPSPAVRGLGDPAAIA</sequence>
<dbReference type="GO" id="GO:0046872">
    <property type="term" value="F:metal ion binding"/>
    <property type="evidence" value="ECO:0007669"/>
    <property type="project" value="UniProtKB-KW"/>
</dbReference>
<name>A0A9W9EMI4_9EURO</name>
<evidence type="ECO:0000256" key="5">
    <source>
        <dbReference type="ARBA" id="ARBA00022723"/>
    </source>
</evidence>
<feature type="region of interest" description="Disordered" evidence="14">
    <location>
        <begin position="527"/>
        <end position="584"/>
    </location>
</feature>
<proteinExistence type="inferred from homology"/>
<dbReference type="FunFam" id="3.90.550.10:FF:000092">
    <property type="entry name" value="Glycogenin 2"/>
    <property type="match status" value="1"/>
</dbReference>
<keyword evidence="5" id="KW-0479">Metal-binding</keyword>
<dbReference type="EC" id="2.4.1.186" evidence="10"/>
<evidence type="ECO:0000256" key="1">
    <source>
        <dbReference type="ARBA" id="ARBA00001936"/>
    </source>
</evidence>
<evidence type="ECO:0000256" key="14">
    <source>
        <dbReference type="SAM" id="MobiDB-lite"/>
    </source>
</evidence>
<evidence type="ECO:0000256" key="4">
    <source>
        <dbReference type="ARBA" id="ARBA00022679"/>
    </source>
</evidence>
<dbReference type="Proteomes" id="UP001141434">
    <property type="component" value="Unassembled WGS sequence"/>
</dbReference>
<evidence type="ECO:0000256" key="9">
    <source>
        <dbReference type="ARBA" id="ARBA00038162"/>
    </source>
</evidence>
<comment type="caution">
    <text evidence="15">The sequence shown here is derived from an EMBL/GenBank/DDBJ whole genome shotgun (WGS) entry which is preliminary data.</text>
</comment>
<comment type="catalytic activity">
    <reaction evidence="12">
        <text>L-tyrosyl-[glycogenin] + UDP-alpha-D-glucose = alpha-D-glucosyl-L-tyrosyl-[glycogenin] + UDP + H(+)</text>
        <dbReference type="Rhea" id="RHEA:23360"/>
        <dbReference type="Rhea" id="RHEA-COMP:14604"/>
        <dbReference type="Rhea" id="RHEA-COMP:14605"/>
        <dbReference type="ChEBI" id="CHEBI:15378"/>
        <dbReference type="ChEBI" id="CHEBI:46858"/>
        <dbReference type="ChEBI" id="CHEBI:58223"/>
        <dbReference type="ChEBI" id="CHEBI:58885"/>
        <dbReference type="ChEBI" id="CHEBI:140573"/>
        <dbReference type="EC" id="2.4.1.186"/>
    </reaction>
</comment>
<evidence type="ECO:0000256" key="2">
    <source>
        <dbReference type="ARBA" id="ARBA00004496"/>
    </source>
</evidence>
<keyword evidence="3" id="KW-0963">Cytoplasm</keyword>
<dbReference type="SUPFAM" id="SSF53448">
    <property type="entry name" value="Nucleotide-diphospho-sugar transferases"/>
    <property type="match status" value="1"/>
</dbReference>
<feature type="region of interest" description="Disordered" evidence="14">
    <location>
        <begin position="606"/>
        <end position="684"/>
    </location>
</feature>
<feature type="region of interest" description="Disordered" evidence="14">
    <location>
        <begin position="334"/>
        <end position="363"/>
    </location>
</feature>
<dbReference type="Gene3D" id="3.90.550.10">
    <property type="entry name" value="Spore Coat Polysaccharide Biosynthesis Protein SpsA, Chain A"/>
    <property type="match status" value="1"/>
</dbReference>
<keyword evidence="7" id="KW-0325">Glycoprotein</keyword>
<evidence type="ECO:0000256" key="6">
    <source>
        <dbReference type="ARBA" id="ARBA00023056"/>
    </source>
</evidence>
<evidence type="ECO:0000256" key="7">
    <source>
        <dbReference type="ARBA" id="ARBA00023180"/>
    </source>
</evidence>
<comment type="cofactor">
    <cofactor evidence="1">
        <name>Mn(2+)</name>
        <dbReference type="ChEBI" id="CHEBI:29035"/>
    </cofactor>
</comment>
<evidence type="ECO:0000256" key="12">
    <source>
        <dbReference type="ARBA" id="ARBA00052293"/>
    </source>
</evidence>
<dbReference type="GO" id="GO:0005737">
    <property type="term" value="C:cytoplasm"/>
    <property type="evidence" value="ECO:0007669"/>
    <property type="project" value="UniProtKB-SubCell"/>
</dbReference>
<organism evidence="15 16">
    <name type="scientific">Penicillium alfredii</name>
    <dbReference type="NCBI Taxonomy" id="1506179"/>
    <lineage>
        <taxon>Eukaryota</taxon>
        <taxon>Fungi</taxon>
        <taxon>Dikarya</taxon>
        <taxon>Ascomycota</taxon>
        <taxon>Pezizomycotina</taxon>
        <taxon>Eurotiomycetes</taxon>
        <taxon>Eurotiomycetidae</taxon>
        <taxon>Eurotiales</taxon>
        <taxon>Aspergillaceae</taxon>
        <taxon>Penicillium</taxon>
    </lineage>
</organism>
<accession>A0A9W9EMI4</accession>
<reference evidence="15" key="1">
    <citation type="submission" date="2022-11" db="EMBL/GenBank/DDBJ databases">
        <authorList>
            <person name="Petersen C."/>
        </authorList>
    </citation>
    <scope>NUCLEOTIDE SEQUENCE</scope>
    <source>
        <strain evidence="15">IBT 34128</strain>
    </source>
</reference>
<gene>
    <name evidence="15" type="ORF">NUU61_009172</name>
</gene>
<protein>
    <recommendedName>
        <fullName evidence="10">glycogenin glucosyltransferase</fullName>
        <ecNumber evidence="10">2.4.1.186</ecNumber>
    </recommendedName>
</protein>
<feature type="region of interest" description="Disordered" evidence="14">
    <location>
        <begin position="385"/>
        <end position="451"/>
    </location>
</feature>
<feature type="compositionally biased region" description="Low complexity" evidence="14">
    <location>
        <begin position="611"/>
        <end position="636"/>
    </location>
</feature>
<evidence type="ECO:0000256" key="3">
    <source>
        <dbReference type="ARBA" id="ARBA00022490"/>
    </source>
</evidence>
<dbReference type="CDD" id="cd02537">
    <property type="entry name" value="GT8_Glycogenin"/>
    <property type="match status" value="1"/>
</dbReference>
<evidence type="ECO:0000256" key="11">
    <source>
        <dbReference type="ARBA" id="ARBA00050886"/>
    </source>
</evidence>
<comment type="subcellular location">
    <subcellularLocation>
        <location evidence="2">Cytoplasm</location>
    </subcellularLocation>
</comment>
<comment type="similarity">
    <text evidence="9">Belongs to the glycosyltransferase 8 family. Glycogenin subfamily.</text>
</comment>
<comment type="function">
    <text evidence="13">Self-glucosylating initiator of glycogen synthesis. It catalyzes the formation of a short alpha (1,4)-glucosyl chain covalently attached via a glucose 1-O-tyrosyl linkage to internal tyrosine residues and these chains act as primers for the elongation reaction catalyzed by glycogen synthase.</text>
</comment>
<feature type="compositionally biased region" description="Pro residues" evidence="14">
    <location>
        <begin position="542"/>
        <end position="558"/>
    </location>
</feature>
<keyword evidence="8" id="KW-0464">Manganese</keyword>
<dbReference type="OrthoDB" id="2014201at2759"/>
<keyword evidence="6" id="KW-0320">Glycogen biosynthesis</keyword>
<dbReference type="PANTHER" id="PTHR11183">
    <property type="entry name" value="GLYCOGENIN SUBFAMILY MEMBER"/>
    <property type="match status" value="1"/>
</dbReference>
<keyword evidence="4" id="KW-0808">Transferase</keyword>
<dbReference type="EMBL" id="JAPMSZ010000011">
    <property type="protein sequence ID" value="KAJ5084593.1"/>
    <property type="molecule type" value="Genomic_DNA"/>
</dbReference>
<evidence type="ECO:0000256" key="8">
    <source>
        <dbReference type="ARBA" id="ARBA00023211"/>
    </source>
</evidence>
<dbReference type="GO" id="GO:0008466">
    <property type="term" value="F:glycogenin glucosyltransferase activity"/>
    <property type="evidence" value="ECO:0007669"/>
    <property type="project" value="UniProtKB-EC"/>
</dbReference>
<feature type="region of interest" description="Disordered" evidence="14">
    <location>
        <begin position="716"/>
        <end position="740"/>
    </location>
</feature>
<dbReference type="GeneID" id="81398866"/>
<dbReference type="InterPro" id="IPR029044">
    <property type="entry name" value="Nucleotide-diphossugar_trans"/>
</dbReference>
<comment type="catalytic activity">
    <reaction evidence="11">
        <text>[1,4-alpha-D-glucosyl](n)-L-tyrosyl-[glycogenin] + UDP-alpha-D-glucose = [1,4-alpha-D-glucosyl](n+1)-L-tyrosyl-[glycogenin] + UDP + H(+)</text>
        <dbReference type="Rhea" id="RHEA:56560"/>
        <dbReference type="Rhea" id="RHEA-COMP:14606"/>
        <dbReference type="Rhea" id="RHEA-COMP:14607"/>
        <dbReference type="ChEBI" id="CHEBI:15378"/>
        <dbReference type="ChEBI" id="CHEBI:58223"/>
        <dbReference type="ChEBI" id="CHEBI:58885"/>
        <dbReference type="ChEBI" id="CHEBI:140574"/>
        <dbReference type="EC" id="2.4.1.186"/>
    </reaction>
</comment>
<dbReference type="Pfam" id="PF01501">
    <property type="entry name" value="Glyco_transf_8"/>
    <property type="match status" value="1"/>
</dbReference>
<dbReference type="AlphaFoldDB" id="A0A9W9EMI4"/>
<dbReference type="RefSeq" id="XP_056507990.1">
    <property type="nucleotide sequence ID" value="XM_056659697.1"/>
</dbReference>
<dbReference type="InterPro" id="IPR002495">
    <property type="entry name" value="Glyco_trans_8"/>
</dbReference>
<feature type="compositionally biased region" description="Polar residues" evidence="14">
    <location>
        <begin position="334"/>
        <end position="345"/>
    </location>
</feature>
<evidence type="ECO:0000313" key="15">
    <source>
        <dbReference type="EMBL" id="KAJ5084593.1"/>
    </source>
</evidence>
<evidence type="ECO:0000256" key="13">
    <source>
        <dbReference type="ARBA" id="ARBA00057883"/>
    </source>
</evidence>
<dbReference type="InterPro" id="IPR050587">
    <property type="entry name" value="GNT1/Glycosyltrans_8"/>
</dbReference>
<evidence type="ECO:0000313" key="16">
    <source>
        <dbReference type="Proteomes" id="UP001141434"/>
    </source>
</evidence>
<keyword evidence="16" id="KW-1185">Reference proteome</keyword>
<dbReference type="GO" id="GO:0005978">
    <property type="term" value="P:glycogen biosynthetic process"/>
    <property type="evidence" value="ECO:0007669"/>
    <property type="project" value="UniProtKB-KW"/>
</dbReference>
<evidence type="ECO:0000256" key="10">
    <source>
        <dbReference type="ARBA" id="ARBA00038934"/>
    </source>
</evidence>